<dbReference type="NCBIfam" id="TIGR03934">
    <property type="entry name" value="TQXA_dom"/>
    <property type="match status" value="1"/>
</dbReference>
<sequence>MTVLSISSRALAQVVTCRRITVRPTTELTHMTRYRSGTYSHTVDTIIFADGTCARTDLIRLNPNLHAYSLDFTGIAPQHPSRYRLGTFSALPHLSAHSCEAEVDWILRHSFPMRSTTDLSQRIREAGYPLGPANISEHEAIAATQAAIWYLTNGLALDTRPRNVPVAVHRCPGPVITFEFDGEPQLGGYSAWVDAEAPVDLKLQKSSNGVVWQDVSGSQRTIPAGIGRHQQTLGVGSTLLASSHGRGGRGYRYYRLIATTDAASPTIDHVDFWLTGTRHYHNADRVVYLYNYLLAETSHVLHQTDEPDLVDTNAIAEPELVGPFQVRIPLMFNASDGHTLVNSYGYVIDDIIQPGTDFYLRQTAGKSTTTLTATTPHNVAGRVVTGVAIEGTPQRLTPIALAIPTEMAIEFDISWEANEAEMFEEAEPLGDEDR</sequence>
<dbReference type="InterPro" id="IPR023849">
    <property type="entry name" value="TQXA_dom"/>
</dbReference>
<evidence type="ECO:0000313" key="2">
    <source>
        <dbReference type="EMBL" id="CAR70935.1"/>
    </source>
</evidence>
<dbReference type="InterPro" id="IPR013552">
    <property type="entry name" value="Thioester_dom"/>
</dbReference>
<feature type="domain" description="Thioester" evidence="1">
    <location>
        <begin position="96"/>
        <end position="156"/>
    </location>
</feature>
<dbReference type="KEGG" id="mlb:MLBr00840"/>
<dbReference type="HOGENOM" id="CLU_052327_0_0_11"/>
<gene>
    <name evidence="2" type="ordered locus">MLBr00840</name>
</gene>
<proteinExistence type="predicted"/>
<evidence type="ECO:0000259" key="1">
    <source>
        <dbReference type="Pfam" id="PF08341"/>
    </source>
</evidence>
<protein>
    <recommendedName>
        <fullName evidence="1">Thioester domain-containing protein</fullName>
    </recommendedName>
</protein>
<dbReference type="EMBL" id="FM211192">
    <property type="protein sequence ID" value="CAR70935.1"/>
    <property type="molecule type" value="Genomic_DNA"/>
</dbReference>
<organism evidence="2 3">
    <name type="scientific">Mycobacterium leprae (strain Br4923)</name>
    <dbReference type="NCBI Taxonomy" id="561304"/>
    <lineage>
        <taxon>Bacteria</taxon>
        <taxon>Bacillati</taxon>
        <taxon>Actinomycetota</taxon>
        <taxon>Actinomycetes</taxon>
        <taxon>Mycobacteriales</taxon>
        <taxon>Mycobacteriaceae</taxon>
        <taxon>Mycobacterium</taxon>
    </lineage>
</organism>
<dbReference type="Proteomes" id="UP000006900">
    <property type="component" value="Chromosome"/>
</dbReference>
<reference evidence="2 3" key="1">
    <citation type="journal article" date="2009" name="Nat. Genet.">
        <title>Comparative genomic and phylogeographic analysis of Mycobacterium leprae.</title>
        <authorList>
            <person name="Monot M."/>
            <person name="Honore N."/>
            <person name="Garnier T."/>
            <person name="Zidane N."/>
            <person name="Sherafi D."/>
            <person name="Paniz-Mondolfi A."/>
            <person name="Matsuoka M."/>
            <person name="Taylor G.M."/>
            <person name="Donoghue H.D."/>
            <person name="Bouwman A."/>
            <person name="Mays S."/>
            <person name="Watson C."/>
            <person name="Lockwood D."/>
            <person name="Khamispour A."/>
            <person name="Dowlati Y."/>
            <person name="Jianping S."/>
            <person name="Rea T.H."/>
            <person name="Vera-Cabrera L."/>
            <person name="Stefani M.M."/>
            <person name="Banu S."/>
            <person name="Macdonald M."/>
            <person name="Sapkota B.R."/>
            <person name="Spencer J.S."/>
            <person name="Thomas J."/>
            <person name="Harshman K."/>
            <person name="Singh P."/>
            <person name="Busso P."/>
            <person name="Gattiker A."/>
            <person name="Rougemont J."/>
            <person name="Brennan P.J."/>
            <person name="Cole S.T."/>
        </authorList>
    </citation>
    <scope>NUCLEOTIDE SEQUENCE [LARGE SCALE GENOMIC DNA]</scope>
    <source>
        <strain evidence="3">Br4923</strain>
    </source>
</reference>
<dbReference type="AlphaFoldDB" id="A0A0H3MQ05"/>
<accession>A0A0H3MQ05</accession>
<dbReference type="Pfam" id="PF08341">
    <property type="entry name" value="TED"/>
    <property type="match status" value="1"/>
</dbReference>
<evidence type="ECO:0000313" key="3">
    <source>
        <dbReference type="Proteomes" id="UP000006900"/>
    </source>
</evidence>
<name>A0A0H3MQ05_MYCLB</name>